<gene>
    <name evidence="1" type="ORF">AB8S08_02650</name>
</gene>
<proteinExistence type="predicted"/>
<organism evidence="1">
    <name type="scientific">Pseudidiomarina sp. PP-1MA</name>
    <dbReference type="NCBI Taxonomy" id="3237706"/>
    <lineage>
        <taxon>Bacteria</taxon>
        <taxon>Pseudomonadati</taxon>
        <taxon>Pseudomonadota</taxon>
        <taxon>Gammaproteobacteria</taxon>
        <taxon>Alteromonadales</taxon>
        <taxon>Idiomarinaceae</taxon>
        <taxon>Pseudidiomarina</taxon>
    </lineage>
</organism>
<dbReference type="Gene3D" id="1.10.10.1150">
    <property type="entry name" value="Coenzyme PQQ synthesis protein D (PqqD)"/>
    <property type="match status" value="1"/>
</dbReference>
<dbReference type="InterPro" id="IPR008792">
    <property type="entry name" value="PQQD"/>
</dbReference>
<dbReference type="RefSeq" id="WP_369743433.1">
    <property type="nucleotide sequence ID" value="NZ_CP165718.1"/>
</dbReference>
<dbReference type="InterPro" id="IPR041881">
    <property type="entry name" value="PqqD_sf"/>
</dbReference>
<evidence type="ECO:0000313" key="1">
    <source>
        <dbReference type="EMBL" id="XDV10123.1"/>
    </source>
</evidence>
<sequence length="93" mass="10711">MAVNLQDKVQRHPDLVFAHMGDEVVMMSDDQSDYLGLNGVASKIWTMLENPLTVQELCERLQTEFDVGREQCEQDVVIFLDDMKQRGLIRVLD</sequence>
<dbReference type="Pfam" id="PF05402">
    <property type="entry name" value="PqqD"/>
    <property type="match status" value="1"/>
</dbReference>
<reference evidence="1" key="1">
    <citation type="submission" date="2024-07" db="EMBL/GenBank/DDBJ databases">
        <title>Whole genome sequence of bacterial strains from algal surface.</title>
        <authorList>
            <person name="Kumar P."/>
        </authorList>
    </citation>
    <scope>NUCLEOTIDE SEQUENCE</scope>
    <source>
        <strain evidence="1">PP-1MA</strain>
    </source>
</reference>
<name>A0AB39X8Y2_9GAMM</name>
<accession>A0AB39X8Y2</accession>
<dbReference type="AlphaFoldDB" id="A0AB39X8Y2"/>
<dbReference type="EMBL" id="CP165718">
    <property type="protein sequence ID" value="XDV10123.1"/>
    <property type="molecule type" value="Genomic_DNA"/>
</dbReference>
<protein>
    <submittedName>
        <fullName evidence="1">PqqD family protein</fullName>
    </submittedName>
</protein>